<dbReference type="PANTHER" id="PTHR30561:SF9">
    <property type="entry name" value="4-AMINO-4-DEOXY-L-ARABINOSE-PHOSPHOUNDECAPRENOL FLIPPASE SUBUNIT ARNF-RELATED"/>
    <property type="match status" value="1"/>
</dbReference>
<keyword evidence="2" id="KW-1003">Cell membrane</keyword>
<feature type="transmembrane region" description="Helical" evidence="6">
    <location>
        <begin position="204"/>
        <end position="225"/>
    </location>
</feature>
<proteinExistence type="predicted"/>
<evidence type="ECO:0000256" key="5">
    <source>
        <dbReference type="ARBA" id="ARBA00023136"/>
    </source>
</evidence>
<keyword evidence="3 6" id="KW-0812">Transmembrane</keyword>
<feature type="transmembrane region" description="Helical" evidence="6">
    <location>
        <begin position="259"/>
        <end position="278"/>
    </location>
</feature>
<dbReference type="InterPro" id="IPR037185">
    <property type="entry name" value="EmrE-like"/>
</dbReference>
<dbReference type="AlphaFoldDB" id="A0A2T1E9L9"/>
<feature type="transmembrane region" description="Helical" evidence="6">
    <location>
        <begin position="48"/>
        <end position="70"/>
    </location>
</feature>
<comment type="subcellular location">
    <subcellularLocation>
        <location evidence="1">Cell membrane</location>
        <topology evidence="1">Multi-pass membrane protein</topology>
    </subcellularLocation>
</comment>
<organism evidence="7 8">
    <name type="scientific">Stenomitos frigidus ULC18</name>
    <dbReference type="NCBI Taxonomy" id="2107698"/>
    <lineage>
        <taxon>Bacteria</taxon>
        <taxon>Bacillati</taxon>
        <taxon>Cyanobacteriota</taxon>
        <taxon>Cyanophyceae</taxon>
        <taxon>Leptolyngbyales</taxon>
        <taxon>Leptolyngbyaceae</taxon>
        <taxon>Stenomitos</taxon>
    </lineage>
</organism>
<comment type="caution">
    <text evidence="7">The sequence shown here is derived from an EMBL/GenBank/DDBJ whole genome shotgun (WGS) entry which is preliminary data.</text>
</comment>
<keyword evidence="5 6" id="KW-0472">Membrane</keyword>
<dbReference type="Gene3D" id="1.10.3730.20">
    <property type="match status" value="2"/>
</dbReference>
<dbReference type="PANTHER" id="PTHR30561">
    <property type="entry name" value="SMR FAMILY PROTON-DEPENDENT DRUG EFFLUX TRANSPORTER SUGE"/>
    <property type="match status" value="1"/>
</dbReference>
<name>A0A2T1E9L9_9CYAN</name>
<evidence type="ECO:0000256" key="4">
    <source>
        <dbReference type="ARBA" id="ARBA00022989"/>
    </source>
</evidence>
<evidence type="ECO:0000256" key="6">
    <source>
        <dbReference type="SAM" id="Phobius"/>
    </source>
</evidence>
<dbReference type="EMBL" id="PVWK01000062">
    <property type="protein sequence ID" value="PSB29447.1"/>
    <property type="molecule type" value="Genomic_DNA"/>
</dbReference>
<feature type="transmembrane region" description="Helical" evidence="6">
    <location>
        <begin position="77"/>
        <end position="98"/>
    </location>
</feature>
<evidence type="ECO:0008006" key="9">
    <source>
        <dbReference type="Google" id="ProtNLM"/>
    </source>
</evidence>
<dbReference type="Proteomes" id="UP000239576">
    <property type="component" value="Unassembled WGS sequence"/>
</dbReference>
<dbReference type="InterPro" id="IPR000390">
    <property type="entry name" value="Small_drug/metabolite_transptr"/>
</dbReference>
<dbReference type="RefSeq" id="WP_146141140.1">
    <property type="nucleotide sequence ID" value="NZ_CAWNSW010000155.1"/>
</dbReference>
<dbReference type="SUPFAM" id="SSF103481">
    <property type="entry name" value="Multidrug resistance efflux transporter EmrE"/>
    <property type="match status" value="2"/>
</dbReference>
<accession>A0A2T1E9L9</accession>
<evidence type="ECO:0000256" key="1">
    <source>
        <dbReference type="ARBA" id="ARBA00004651"/>
    </source>
</evidence>
<sequence>MRKHFVLLLLVIFQVLGDVWLSRGMRQVSEVKTLNLANLLSIGLQVLTNPWIVLGVSFLIGSLLIYLIALSRLDLSYVLPMTATKFVLSALFACLVLRESVSTVRWFGIGLISSGVLLVDLGEKTLTETPKQRLRSGQFSALMLIPLSFSLVLSKLGVAIAAMVLAASAGDLLLAAGMKQVGAVTTLHARSLLKLVRRALSSPFIGLGVACMAADFFLFIALLSWADLSLVIPMTALSYPLSALGSHYFLRESLPIGRLAGTGLIGIGVAFVSLSSGAL</sequence>
<protein>
    <recommendedName>
        <fullName evidence="9">EamA domain-containing protein</fullName>
    </recommendedName>
</protein>
<gene>
    <name evidence="7" type="ORF">C7B82_11560</name>
</gene>
<dbReference type="OrthoDB" id="531587at2"/>
<evidence type="ECO:0000313" key="8">
    <source>
        <dbReference type="Proteomes" id="UP000239576"/>
    </source>
</evidence>
<evidence type="ECO:0000313" key="7">
    <source>
        <dbReference type="EMBL" id="PSB29447.1"/>
    </source>
</evidence>
<reference evidence="8" key="1">
    <citation type="submission" date="2018-02" db="EMBL/GenBank/DDBJ databases">
        <authorList>
            <person name="Moore K."/>
            <person name="Momper L."/>
        </authorList>
    </citation>
    <scope>NUCLEOTIDE SEQUENCE [LARGE SCALE GENOMIC DNA]</scope>
    <source>
        <strain evidence="8">ULC18</strain>
    </source>
</reference>
<dbReference type="GO" id="GO:0022857">
    <property type="term" value="F:transmembrane transporter activity"/>
    <property type="evidence" value="ECO:0007669"/>
    <property type="project" value="InterPro"/>
</dbReference>
<keyword evidence="4 6" id="KW-1133">Transmembrane helix</keyword>
<keyword evidence="8" id="KW-1185">Reference proteome</keyword>
<evidence type="ECO:0000256" key="3">
    <source>
        <dbReference type="ARBA" id="ARBA00022692"/>
    </source>
</evidence>
<reference evidence="7 8" key="2">
    <citation type="submission" date="2018-03" db="EMBL/GenBank/DDBJ databases">
        <title>The ancient ancestry and fast evolution of plastids.</title>
        <authorList>
            <person name="Moore K.R."/>
            <person name="Magnabosco C."/>
            <person name="Momper L."/>
            <person name="Gold D.A."/>
            <person name="Bosak T."/>
            <person name="Fournier G.P."/>
        </authorList>
    </citation>
    <scope>NUCLEOTIDE SEQUENCE [LARGE SCALE GENOMIC DNA]</scope>
    <source>
        <strain evidence="7 8">ULC18</strain>
    </source>
</reference>
<evidence type="ECO:0000256" key="2">
    <source>
        <dbReference type="ARBA" id="ARBA00022475"/>
    </source>
</evidence>
<dbReference type="GO" id="GO:0005886">
    <property type="term" value="C:plasma membrane"/>
    <property type="evidence" value="ECO:0007669"/>
    <property type="project" value="UniProtKB-SubCell"/>
</dbReference>